<dbReference type="InterPro" id="IPR006311">
    <property type="entry name" value="TAT_signal"/>
</dbReference>
<dbReference type="Pfam" id="PF13416">
    <property type="entry name" value="SBP_bac_8"/>
    <property type="match status" value="1"/>
</dbReference>
<evidence type="ECO:0000313" key="2">
    <source>
        <dbReference type="EMBL" id="PJJ73344.1"/>
    </source>
</evidence>
<dbReference type="Gene3D" id="3.40.190.10">
    <property type="entry name" value="Periplasmic binding protein-like II"/>
    <property type="match status" value="1"/>
</dbReference>
<protein>
    <submittedName>
        <fullName evidence="2">Multiple sugar transport system substrate-binding protein</fullName>
    </submittedName>
</protein>
<accession>A0A2M9CNB6</accession>
<keyword evidence="1" id="KW-0732">Signal</keyword>
<comment type="caution">
    <text evidence="2">The sequence shown here is derived from an EMBL/GenBank/DDBJ whole genome shotgun (WGS) entry which is preliminary data.</text>
</comment>
<keyword evidence="2" id="KW-0813">Transport</keyword>
<name>A0A2M9CNB6_9MICO</name>
<dbReference type="RefSeq" id="WP_100365445.1">
    <property type="nucleotide sequence ID" value="NZ_PGFF01000001.1"/>
</dbReference>
<feature type="signal peptide" evidence="1">
    <location>
        <begin position="1"/>
        <end position="25"/>
    </location>
</feature>
<dbReference type="EMBL" id="PGFF01000001">
    <property type="protein sequence ID" value="PJJ73344.1"/>
    <property type="molecule type" value="Genomic_DNA"/>
</dbReference>
<keyword evidence="3" id="KW-1185">Reference proteome</keyword>
<evidence type="ECO:0000313" key="3">
    <source>
        <dbReference type="Proteomes" id="UP000228758"/>
    </source>
</evidence>
<proteinExistence type="predicted"/>
<reference evidence="2 3" key="1">
    <citation type="submission" date="2017-11" db="EMBL/GenBank/DDBJ databases">
        <title>Genomic Encyclopedia of Archaeal and Bacterial Type Strains, Phase II (KMG-II): From Individual Species to Whole Genera.</title>
        <authorList>
            <person name="Goeker M."/>
        </authorList>
    </citation>
    <scope>NUCLEOTIDE SEQUENCE [LARGE SCALE GENOMIC DNA]</scope>
    <source>
        <strain evidence="2 3">DSM 27393</strain>
    </source>
</reference>
<evidence type="ECO:0000256" key="1">
    <source>
        <dbReference type="SAM" id="SignalP"/>
    </source>
</evidence>
<dbReference type="PANTHER" id="PTHR43649:SF12">
    <property type="entry name" value="DIACETYLCHITOBIOSE BINDING PROTEIN DASA"/>
    <property type="match status" value="1"/>
</dbReference>
<sequence>MNTNRRTAARAGAALAVVGVMTALAGCASSAPASDGSLDMYTWVSSESDRAQWESFVSLAQKEDPNLKISIDGPSFADYWTKVKTRLSGNNPPCLLTTQAARAQELSGLLMPLDDLIEKHDFDTSEFDESMLQGMTVDGTIRAIPYDAEPVVLYYNADLFAAAGLTPPGVEYTREQFIADAKALTTGEQKGLAISTGIFIPNAWTLADGVAAVDDDGGLALTEPDFVDQVQQFFDLVGAHGVAEAPEAADGSDVSQAAFTSGKAAMLIEGPWMYGTFDEAADFTMGISIVPSTSGEAAAMTAGSGFGIAQNCDDPDAAFEAITHLTATPVLEGQAETRGIVPSRAEAVPAWSNGKSPEAAEVVDALLGNATAQITTPTWNQVETLFTQYAVEGFRGDKTAEEILQTIANSVGE</sequence>
<dbReference type="OrthoDB" id="1650177at2"/>
<dbReference type="InterPro" id="IPR050490">
    <property type="entry name" value="Bact_solute-bd_prot1"/>
</dbReference>
<dbReference type="Proteomes" id="UP000228758">
    <property type="component" value="Unassembled WGS sequence"/>
</dbReference>
<dbReference type="PROSITE" id="PS51257">
    <property type="entry name" value="PROKAR_LIPOPROTEIN"/>
    <property type="match status" value="1"/>
</dbReference>
<organism evidence="2 3">
    <name type="scientific">Diaminobutyricimonas aerilata</name>
    <dbReference type="NCBI Taxonomy" id="1162967"/>
    <lineage>
        <taxon>Bacteria</taxon>
        <taxon>Bacillati</taxon>
        <taxon>Actinomycetota</taxon>
        <taxon>Actinomycetes</taxon>
        <taxon>Micrococcales</taxon>
        <taxon>Microbacteriaceae</taxon>
        <taxon>Diaminobutyricimonas</taxon>
    </lineage>
</organism>
<feature type="chain" id="PRO_5039485615" evidence="1">
    <location>
        <begin position="26"/>
        <end position="413"/>
    </location>
</feature>
<dbReference type="SUPFAM" id="SSF53850">
    <property type="entry name" value="Periplasmic binding protein-like II"/>
    <property type="match status" value="1"/>
</dbReference>
<keyword evidence="2" id="KW-0762">Sugar transport</keyword>
<dbReference type="InterPro" id="IPR006059">
    <property type="entry name" value="SBP"/>
</dbReference>
<dbReference type="AlphaFoldDB" id="A0A2M9CNB6"/>
<gene>
    <name evidence="2" type="ORF">CLV46_2930</name>
</gene>
<dbReference type="PROSITE" id="PS51318">
    <property type="entry name" value="TAT"/>
    <property type="match status" value="1"/>
</dbReference>
<dbReference type="PANTHER" id="PTHR43649">
    <property type="entry name" value="ARABINOSE-BINDING PROTEIN-RELATED"/>
    <property type="match status" value="1"/>
</dbReference>